<evidence type="ECO:0000259" key="1">
    <source>
        <dbReference type="SMART" id="SM00966"/>
    </source>
</evidence>
<reference evidence="2 3" key="1">
    <citation type="submission" date="2014-12" db="EMBL/GenBank/DDBJ databases">
        <title>Genome sequencing of Brevundimonas nasdae TPW30.</title>
        <authorList>
            <person name="Tan P.W."/>
            <person name="Chan K.-G."/>
        </authorList>
    </citation>
    <scope>NUCLEOTIDE SEQUENCE [LARGE SCALE GENOMIC DNA]</scope>
    <source>
        <strain evidence="2 3">TPW30</strain>
    </source>
</reference>
<dbReference type="EMBL" id="JWSY01000005">
    <property type="protein sequence ID" value="KIC59731.1"/>
    <property type="molecule type" value="Genomic_DNA"/>
</dbReference>
<feature type="domain" description="SpoVT-AbrB" evidence="1">
    <location>
        <begin position="4"/>
        <end position="49"/>
    </location>
</feature>
<sequence>MIKSRLTSKAQTTIPQAVRAALSLQDGDELQYDLDGDRVILRKARRAPAEDPFAAFDEWDSDADRKAYAGL</sequence>
<dbReference type="AlphaFoldDB" id="A0A0B4CZ97"/>
<evidence type="ECO:0000313" key="3">
    <source>
        <dbReference type="Proteomes" id="UP000031166"/>
    </source>
</evidence>
<dbReference type="Pfam" id="PF04014">
    <property type="entry name" value="MazE_antitoxin"/>
    <property type="match status" value="1"/>
</dbReference>
<dbReference type="GO" id="GO:0003677">
    <property type="term" value="F:DNA binding"/>
    <property type="evidence" value="ECO:0007669"/>
    <property type="project" value="InterPro"/>
</dbReference>
<dbReference type="InterPro" id="IPR007159">
    <property type="entry name" value="SpoVT-AbrB_dom"/>
</dbReference>
<accession>A0A0B4CZ97</accession>
<organism evidence="2 3">
    <name type="scientific">Brevundimonas nasdae</name>
    <dbReference type="NCBI Taxonomy" id="172043"/>
    <lineage>
        <taxon>Bacteria</taxon>
        <taxon>Pseudomonadati</taxon>
        <taxon>Pseudomonadota</taxon>
        <taxon>Alphaproteobacteria</taxon>
        <taxon>Caulobacterales</taxon>
        <taxon>Caulobacteraceae</taxon>
        <taxon>Brevundimonas</taxon>
    </lineage>
</organism>
<dbReference type="Gene3D" id="2.10.260.10">
    <property type="match status" value="1"/>
</dbReference>
<gene>
    <name evidence="2" type="ORF">RM53_04795</name>
</gene>
<dbReference type="SUPFAM" id="SSF89447">
    <property type="entry name" value="AbrB/MazE/MraZ-like"/>
    <property type="match status" value="1"/>
</dbReference>
<evidence type="ECO:0000313" key="2">
    <source>
        <dbReference type="EMBL" id="KIC59731.1"/>
    </source>
</evidence>
<name>A0A0B4CZ97_9CAUL</name>
<dbReference type="SMART" id="SM00966">
    <property type="entry name" value="SpoVT_AbrB"/>
    <property type="match status" value="1"/>
</dbReference>
<dbReference type="InterPro" id="IPR037914">
    <property type="entry name" value="SpoVT-AbrB_sf"/>
</dbReference>
<protein>
    <submittedName>
        <fullName evidence="2">Transcriptional regulator</fullName>
    </submittedName>
</protein>
<dbReference type="RefSeq" id="WP_039244746.1">
    <property type="nucleotide sequence ID" value="NZ_JWSY01000005.1"/>
</dbReference>
<comment type="caution">
    <text evidence="2">The sequence shown here is derived from an EMBL/GenBank/DDBJ whole genome shotgun (WGS) entry which is preliminary data.</text>
</comment>
<dbReference type="STRING" id="172043.RM53_04795"/>
<proteinExistence type="predicted"/>
<dbReference type="Proteomes" id="UP000031166">
    <property type="component" value="Unassembled WGS sequence"/>
</dbReference>